<dbReference type="InterPro" id="IPR027923">
    <property type="entry name" value="Hydrophob_seed_dom"/>
</dbReference>
<evidence type="ECO:0000313" key="3">
    <source>
        <dbReference type="EMBL" id="KAL1543392.1"/>
    </source>
</evidence>
<proteinExistence type="predicted"/>
<dbReference type="InterPro" id="IPR036312">
    <property type="entry name" value="Bifun_inhib/LTP/seed_sf"/>
</dbReference>
<organism evidence="3 4">
    <name type="scientific">Salvia divinorum</name>
    <name type="common">Maria pastora</name>
    <name type="synonym">Diviner's sage</name>
    <dbReference type="NCBI Taxonomy" id="28513"/>
    <lineage>
        <taxon>Eukaryota</taxon>
        <taxon>Viridiplantae</taxon>
        <taxon>Streptophyta</taxon>
        <taxon>Embryophyta</taxon>
        <taxon>Tracheophyta</taxon>
        <taxon>Spermatophyta</taxon>
        <taxon>Magnoliopsida</taxon>
        <taxon>eudicotyledons</taxon>
        <taxon>Gunneridae</taxon>
        <taxon>Pentapetalae</taxon>
        <taxon>asterids</taxon>
        <taxon>lamiids</taxon>
        <taxon>Lamiales</taxon>
        <taxon>Lamiaceae</taxon>
        <taxon>Nepetoideae</taxon>
        <taxon>Mentheae</taxon>
        <taxon>Salviinae</taxon>
        <taxon>Salvia</taxon>
        <taxon>Salvia subgen. Calosphace</taxon>
    </lineage>
</organism>
<comment type="caution">
    <text evidence="3">The sequence shown here is derived from an EMBL/GenBank/DDBJ whole genome shotgun (WGS) entry which is preliminary data.</text>
</comment>
<feature type="chain" id="PRO_5044796685" evidence="1">
    <location>
        <begin position="31"/>
        <end position="132"/>
    </location>
</feature>
<evidence type="ECO:0000256" key="1">
    <source>
        <dbReference type="SAM" id="SignalP"/>
    </source>
</evidence>
<dbReference type="PANTHER" id="PTHR31731">
    <property type="match status" value="1"/>
</dbReference>
<dbReference type="Proteomes" id="UP001567538">
    <property type="component" value="Unassembled WGS sequence"/>
</dbReference>
<keyword evidence="4" id="KW-1185">Reference proteome</keyword>
<feature type="signal peptide" evidence="1">
    <location>
        <begin position="1"/>
        <end position="30"/>
    </location>
</feature>
<name>A0ABD1GHF0_SALDI</name>
<dbReference type="InterPro" id="IPR016140">
    <property type="entry name" value="Bifunc_inhib/LTP/seed_store"/>
</dbReference>
<dbReference type="Pfam" id="PF14547">
    <property type="entry name" value="Hydrophob_seed"/>
    <property type="match status" value="1"/>
</dbReference>
<dbReference type="EMBL" id="JBEAFC010000008">
    <property type="protein sequence ID" value="KAL1543392.1"/>
    <property type="molecule type" value="Genomic_DNA"/>
</dbReference>
<evidence type="ECO:0000313" key="4">
    <source>
        <dbReference type="Proteomes" id="UP001567538"/>
    </source>
</evidence>
<dbReference type="CDD" id="cd01958">
    <property type="entry name" value="HPS_like"/>
    <property type="match status" value="1"/>
</dbReference>
<evidence type="ECO:0000259" key="2">
    <source>
        <dbReference type="SMART" id="SM00499"/>
    </source>
</evidence>
<dbReference type="PROSITE" id="PS51257">
    <property type="entry name" value="PROKAR_LIPOPROTEIN"/>
    <property type="match status" value="1"/>
</dbReference>
<keyword evidence="1" id="KW-0732">Signal</keyword>
<dbReference type="SUPFAM" id="SSF47699">
    <property type="entry name" value="Bifunctional inhibitor/lipid-transfer protein/seed storage 2S albumin"/>
    <property type="match status" value="1"/>
</dbReference>
<dbReference type="Gene3D" id="1.10.110.10">
    <property type="entry name" value="Plant lipid-transfer and hydrophobic proteins"/>
    <property type="match status" value="1"/>
</dbReference>
<dbReference type="SMART" id="SM00499">
    <property type="entry name" value="AAI"/>
    <property type="match status" value="1"/>
</dbReference>
<sequence length="132" mass="13690">MAGGLKLKPVAAALIIFNILFSTCVSFACATCPPTPKPAPLPPSPTPAKCPRDTLKFGVCGDWLGLLHEVIGTEPSRECCAVLEGIADLEAALCLCTAIKGNVLGLLKFKVSVAISLVFNSCGKKVPEGFSC</sequence>
<dbReference type="AlphaFoldDB" id="A0ABD1GHF0"/>
<reference evidence="3 4" key="1">
    <citation type="submission" date="2024-06" db="EMBL/GenBank/DDBJ databases">
        <title>A chromosome level genome sequence of Diviner's sage (Salvia divinorum).</title>
        <authorList>
            <person name="Ford S.A."/>
            <person name="Ro D.-K."/>
            <person name="Ness R.W."/>
            <person name="Phillips M.A."/>
        </authorList>
    </citation>
    <scope>NUCLEOTIDE SEQUENCE [LARGE SCALE GENOMIC DNA]</scope>
    <source>
        <strain evidence="3">SAF-2024a</strain>
        <tissue evidence="3">Leaf</tissue>
    </source>
</reference>
<gene>
    <name evidence="3" type="ORF">AAHA92_20373</name>
</gene>
<protein>
    <submittedName>
        <fullName evidence="3">Lipid-binding protein</fullName>
    </submittedName>
</protein>
<accession>A0ABD1GHF0</accession>
<dbReference type="InterPro" id="IPR051636">
    <property type="entry name" value="Plant_LTP/defense-related"/>
</dbReference>
<feature type="domain" description="Bifunctional inhibitor/plant lipid transfer protein/seed storage helical" evidence="2">
    <location>
        <begin position="50"/>
        <end position="132"/>
    </location>
</feature>